<organism evidence="2 3">
    <name type="scientific">Blastomyces percursus</name>
    <dbReference type="NCBI Taxonomy" id="1658174"/>
    <lineage>
        <taxon>Eukaryota</taxon>
        <taxon>Fungi</taxon>
        <taxon>Dikarya</taxon>
        <taxon>Ascomycota</taxon>
        <taxon>Pezizomycotina</taxon>
        <taxon>Eurotiomycetes</taxon>
        <taxon>Eurotiomycetidae</taxon>
        <taxon>Onygenales</taxon>
        <taxon>Ajellomycetaceae</taxon>
        <taxon>Blastomyces</taxon>
    </lineage>
</organism>
<dbReference type="VEuPathDB" id="FungiDB:ACJ73_07283"/>
<comment type="caution">
    <text evidence="2">The sequence shown here is derived from an EMBL/GenBank/DDBJ whole genome shotgun (WGS) entry which is preliminary data.</text>
</comment>
<evidence type="ECO:0000256" key="1">
    <source>
        <dbReference type="SAM" id="MobiDB-lite"/>
    </source>
</evidence>
<evidence type="ECO:0000313" key="2">
    <source>
        <dbReference type="EMBL" id="OJD21378.1"/>
    </source>
</evidence>
<protein>
    <recommendedName>
        <fullName evidence="4">Reverse transcriptase zinc-binding domain-containing protein</fullName>
    </recommendedName>
</protein>
<dbReference type="EMBL" id="LGTZ01001440">
    <property type="protein sequence ID" value="OJD21378.1"/>
    <property type="molecule type" value="Genomic_DNA"/>
</dbReference>
<feature type="compositionally biased region" description="Basic and acidic residues" evidence="1">
    <location>
        <begin position="138"/>
        <end position="149"/>
    </location>
</feature>
<name>A0A1J9PZR2_9EURO</name>
<feature type="region of interest" description="Disordered" evidence="1">
    <location>
        <begin position="117"/>
        <end position="149"/>
    </location>
</feature>
<dbReference type="Proteomes" id="UP000242791">
    <property type="component" value="Unassembled WGS sequence"/>
</dbReference>
<accession>A0A1J9PZR2</accession>
<evidence type="ECO:0008006" key="4">
    <source>
        <dbReference type="Google" id="ProtNLM"/>
    </source>
</evidence>
<feature type="compositionally biased region" description="Basic and acidic residues" evidence="1">
    <location>
        <begin position="119"/>
        <end position="128"/>
    </location>
</feature>
<sequence length="149" mass="17183">GWGLNKTTAGAPKTIARRYYQLKTGHAAIGAHLYRINARESPQSLACGAPRETTRHALIECRHWRRQREHLYKLLGEQGVIAPTDREETSEVRLLQDDKAALPLLRFLESTEIGSGCRDQTRARNREELSDEWGWPQLEERHEDRDGER</sequence>
<feature type="non-terminal residue" evidence="2">
    <location>
        <position position="1"/>
    </location>
</feature>
<reference evidence="2 3" key="1">
    <citation type="submission" date="2015-08" db="EMBL/GenBank/DDBJ databases">
        <title>Emmonsia species relationships and genome sequence.</title>
        <authorList>
            <person name="Cuomo C.A."/>
            <person name="Schwartz I.S."/>
            <person name="Kenyon C."/>
            <person name="De Hoog G.S."/>
            <person name="Govender N.P."/>
            <person name="Botha A."/>
            <person name="Moreno L."/>
            <person name="De Vries M."/>
            <person name="Munoz J.F."/>
            <person name="Stielow J.B."/>
        </authorList>
    </citation>
    <scope>NUCLEOTIDE SEQUENCE [LARGE SCALE GENOMIC DNA]</scope>
    <source>
        <strain evidence="2 3">EI222</strain>
    </source>
</reference>
<gene>
    <name evidence="2" type="ORF">ACJ73_07283</name>
</gene>
<dbReference type="AlphaFoldDB" id="A0A1J9PZR2"/>
<proteinExistence type="predicted"/>
<evidence type="ECO:0000313" key="3">
    <source>
        <dbReference type="Proteomes" id="UP000242791"/>
    </source>
</evidence>
<dbReference type="OrthoDB" id="4226915at2759"/>
<keyword evidence="3" id="KW-1185">Reference proteome</keyword>